<evidence type="ECO:0000256" key="1">
    <source>
        <dbReference type="ARBA" id="ARBA00008040"/>
    </source>
</evidence>
<dbReference type="InterPro" id="IPR036188">
    <property type="entry name" value="FAD/NAD-bd_sf"/>
</dbReference>
<evidence type="ECO:0000256" key="3">
    <source>
        <dbReference type="ARBA" id="ARBA00015872"/>
    </source>
</evidence>
<comment type="catalytic activity">
    <reaction evidence="7 8">
        <text>dihydrourocanate + A = urocanate + AH2</text>
        <dbReference type="Rhea" id="RHEA:36059"/>
        <dbReference type="ChEBI" id="CHEBI:13193"/>
        <dbReference type="ChEBI" id="CHEBI:17499"/>
        <dbReference type="ChEBI" id="CHEBI:27247"/>
        <dbReference type="ChEBI" id="CHEBI:72991"/>
        <dbReference type="EC" id="1.3.99.33"/>
    </reaction>
</comment>
<dbReference type="PANTHER" id="PTHR43400">
    <property type="entry name" value="FUMARATE REDUCTASE"/>
    <property type="match status" value="1"/>
</dbReference>
<evidence type="ECO:0000256" key="9">
    <source>
        <dbReference type="SAM" id="MobiDB-lite"/>
    </source>
</evidence>
<evidence type="ECO:0000256" key="4">
    <source>
        <dbReference type="ARBA" id="ARBA00022630"/>
    </source>
</evidence>
<dbReference type="InterPro" id="IPR010960">
    <property type="entry name" value="Flavocytochrome_c"/>
</dbReference>
<sequence>MKKLKLLALGLIAALAITGCSSKPKEEPKTSPDTGANTTGIPNGTYTGVGEGKGGKIKVELTLENGEIKKIDVLENNETPGYADAMKTITDAMISTNSFDVDSVSGATLTSTGFKTAVENAFEQTGASKDQLAAKEAAGTSNKEEREAAYTSDVVIVGAGGAGLTAAIEAANNGASVILLEKMPMEGGNTLISGGEYAAPGNWLQKEEGIEDSKDTFYEDILKGGDYENDPELVRILADNALESAEWLRDEVNVTFEDYLLFFGGHSVKRSLVPKDASGVELIGKLTKKAQEVGVITHLNTTAKELIVENDKVVAVKAEFDGKEITYNANNGVILATGGFGSNLEMRVKYNPEMNEKILSTNSVGSTGDGITMAENVGAELVDMQYIQTYPTCDPELGTLLYVGDVRMEGRSILVNKEGKRFVEELERRDVISKAVVEQTGGVSYMFWDEASMKASGVNVKHKREYDYLIENGILVKADTIEEAAAFFDIDAKELKKTVEKYNEYAKNGKDEEFNKRGTLTAFTDGPYYIMKSKPAIHHTMGGIKINKDANVIDTEGNVIKGLFAAGEVTGDIHGTNRLGSDAIADITVFGRIAGRNAAKAE</sequence>
<keyword evidence="6 8" id="KW-0560">Oxidoreductase</keyword>
<dbReference type="GO" id="GO:0016020">
    <property type="term" value="C:membrane"/>
    <property type="evidence" value="ECO:0007669"/>
    <property type="project" value="InterPro"/>
</dbReference>
<dbReference type="SUPFAM" id="SSF56425">
    <property type="entry name" value="Succinate dehydrogenase/fumarate reductase flavoprotein, catalytic domain"/>
    <property type="match status" value="1"/>
</dbReference>
<dbReference type="EMBL" id="FOWD01000004">
    <property type="protein sequence ID" value="SFN93065.1"/>
    <property type="molecule type" value="Genomic_DNA"/>
</dbReference>
<dbReference type="NCBIfam" id="TIGR01813">
    <property type="entry name" value="flavo_cyto_c"/>
    <property type="match status" value="1"/>
</dbReference>
<feature type="domain" description="FMN-binding" evidence="10">
    <location>
        <begin position="52"/>
        <end position="125"/>
    </location>
</feature>
<dbReference type="PRINTS" id="PR00368">
    <property type="entry name" value="FADPNR"/>
</dbReference>
<evidence type="ECO:0000256" key="7">
    <source>
        <dbReference type="ARBA" id="ARBA00049922"/>
    </source>
</evidence>
<dbReference type="InterPro" id="IPR003953">
    <property type="entry name" value="FAD-dep_OxRdtase_2_FAD-bd"/>
</dbReference>
<feature type="region of interest" description="Disordered" evidence="9">
    <location>
        <begin position="126"/>
        <end position="145"/>
    </location>
</feature>
<feature type="region of interest" description="Disordered" evidence="9">
    <location>
        <begin position="22"/>
        <end position="49"/>
    </location>
</feature>
<evidence type="ECO:0000256" key="6">
    <source>
        <dbReference type="ARBA" id="ARBA00023002"/>
    </source>
</evidence>
<feature type="compositionally biased region" description="Polar residues" evidence="9">
    <location>
        <begin position="31"/>
        <end position="46"/>
    </location>
</feature>
<reference evidence="11 12" key="1">
    <citation type="submission" date="2016-10" db="EMBL/GenBank/DDBJ databases">
        <authorList>
            <person name="de Groot N.N."/>
        </authorList>
    </citation>
    <scope>NUCLEOTIDE SEQUENCE [LARGE SCALE GENOMIC DNA]</scope>
    <source>
        <strain evidence="11 12">DSM 1283</strain>
    </source>
</reference>
<dbReference type="PANTHER" id="PTHR43400:SF7">
    <property type="entry name" value="FAD-DEPENDENT OXIDOREDUCTASE 2 FAD BINDING DOMAIN-CONTAINING PROTEIN"/>
    <property type="match status" value="1"/>
</dbReference>
<dbReference type="GO" id="GO:0010181">
    <property type="term" value="F:FMN binding"/>
    <property type="evidence" value="ECO:0007669"/>
    <property type="project" value="InterPro"/>
</dbReference>
<dbReference type="Gene3D" id="3.50.50.60">
    <property type="entry name" value="FAD/NAD(P)-binding domain"/>
    <property type="match status" value="1"/>
</dbReference>
<dbReference type="InterPro" id="IPR050315">
    <property type="entry name" value="FAD-oxidoreductase_2"/>
</dbReference>
<comment type="cofactor">
    <cofactor evidence="8">
        <name>FMN</name>
        <dbReference type="ChEBI" id="CHEBI:58210"/>
    </cofactor>
    <text evidence="8">Binds 1 or 2 FMN covalently per subunit.</text>
</comment>
<dbReference type="AlphaFoldDB" id="A0A1I5D1G3"/>
<dbReference type="OrthoDB" id="9806724at2"/>
<dbReference type="InterPro" id="IPR027477">
    <property type="entry name" value="Succ_DH/fumarate_Rdtase_cat_sf"/>
</dbReference>
<dbReference type="Pfam" id="PF00890">
    <property type="entry name" value="FAD_binding_2"/>
    <property type="match status" value="1"/>
</dbReference>
<name>A0A1I5D1G3_9FIRM</name>
<dbReference type="SUPFAM" id="SSF51905">
    <property type="entry name" value="FAD/NAD(P)-binding domain"/>
    <property type="match status" value="1"/>
</dbReference>
<keyword evidence="8" id="KW-0732">Signal</keyword>
<evidence type="ECO:0000259" key="10">
    <source>
        <dbReference type="SMART" id="SM00900"/>
    </source>
</evidence>
<evidence type="ECO:0000313" key="12">
    <source>
        <dbReference type="Proteomes" id="UP000198806"/>
    </source>
</evidence>
<dbReference type="STRING" id="1527.SAMN04489757_104186"/>
<evidence type="ECO:0000256" key="8">
    <source>
        <dbReference type="RuleBase" id="RU366062"/>
    </source>
</evidence>
<organism evidence="11 12">
    <name type="scientific">Anaerocolumna aminovalerica</name>
    <dbReference type="NCBI Taxonomy" id="1527"/>
    <lineage>
        <taxon>Bacteria</taxon>
        <taxon>Bacillati</taxon>
        <taxon>Bacillota</taxon>
        <taxon>Clostridia</taxon>
        <taxon>Lachnospirales</taxon>
        <taxon>Lachnospiraceae</taxon>
        <taxon>Anaerocolumna</taxon>
    </lineage>
</organism>
<evidence type="ECO:0000256" key="5">
    <source>
        <dbReference type="ARBA" id="ARBA00022827"/>
    </source>
</evidence>
<dbReference type="GO" id="GO:0033765">
    <property type="term" value="F:steroid dehydrogenase activity, acting on the CH-CH group of donors"/>
    <property type="evidence" value="ECO:0007669"/>
    <property type="project" value="UniProtKB-ARBA"/>
</dbReference>
<keyword evidence="4 8" id="KW-0285">Flavoprotein</keyword>
<evidence type="ECO:0000313" key="11">
    <source>
        <dbReference type="EMBL" id="SFN93065.1"/>
    </source>
</evidence>
<feature type="chain" id="PRO_5039750650" description="Urocanate reductase" evidence="8">
    <location>
        <begin position="23"/>
        <end position="602"/>
    </location>
</feature>
<dbReference type="Gene3D" id="3.90.1010.20">
    <property type="match status" value="1"/>
</dbReference>
<accession>A0A1I5D1G3</accession>
<dbReference type="InterPro" id="IPR007329">
    <property type="entry name" value="FMN-bd"/>
</dbReference>
<feature type="signal peptide" evidence="8">
    <location>
        <begin position="1"/>
        <end position="22"/>
    </location>
</feature>
<dbReference type="Pfam" id="PF04205">
    <property type="entry name" value="FMN_bind"/>
    <property type="match status" value="1"/>
</dbReference>
<comment type="cofactor">
    <cofactor evidence="8">
        <name>FAD</name>
        <dbReference type="ChEBI" id="CHEBI:57692"/>
    </cofactor>
    <text evidence="8">Binds 1 FAD per subunit.</text>
</comment>
<proteinExistence type="inferred from homology"/>
<dbReference type="PROSITE" id="PS51257">
    <property type="entry name" value="PROKAR_LIPOPROTEIN"/>
    <property type="match status" value="1"/>
</dbReference>
<dbReference type="SMART" id="SM00900">
    <property type="entry name" value="FMN_bind"/>
    <property type="match status" value="1"/>
</dbReference>
<dbReference type="Proteomes" id="UP000198806">
    <property type="component" value="Unassembled WGS sequence"/>
</dbReference>
<gene>
    <name evidence="11" type="ORF">SAMN04489757_104186</name>
</gene>
<evidence type="ECO:0000256" key="2">
    <source>
        <dbReference type="ARBA" id="ARBA00013137"/>
    </source>
</evidence>
<dbReference type="RefSeq" id="WP_091684580.1">
    <property type="nucleotide sequence ID" value="NZ_BAABFM010000079.1"/>
</dbReference>
<protein>
    <recommendedName>
        <fullName evidence="3 8">Urocanate reductase</fullName>
        <ecNumber evidence="2 8">1.3.99.33</ecNumber>
    </recommendedName>
</protein>
<dbReference type="Gene3D" id="3.90.700.10">
    <property type="entry name" value="Succinate dehydrogenase/fumarate reductase flavoprotein, catalytic domain"/>
    <property type="match status" value="1"/>
</dbReference>
<comment type="similarity">
    <text evidence="1 8">Belongs to the FAD-dependent oxidoreductase 2 family. FRD/SDH subfamily.</text>
</comment>
<dbReference type="EC" id="1.3.99.33" evidence="2 8"/>
<keyword evidence="5 8" id="KW-0274">FAD</keyword>
<keyword evidence="12" id="KW-1185">Reference proteome</keyword>